<evidence type="ECO:0000259" key="10">
    <source>
        <dbReference type="PROSITE" id="PS50144"/>
    </source>
</evidence>
<dbReference type="GO" id="GO:0005164">
    <property type="term" value="F:tumor necrosis factor receptor binding"/>
    <property type="evidence" value="ECO:0007669"/>
    <property type="project" value="TreeGrafter"/>
</dbReference>
<feature type="domain" description="MATH" evidence="10">
    <location>
        <begin position="321"/>
        <end position="470"/>
    </location>
</feature>
<keyword evidence="8" id="KW-0175">Coiled coil</keyword>
<dbReference type="InterPro" id="IPR001293">
    <property type="entry name" value="Znf_TRAF"/>
</dbReference>
<gene>
    <name evidence="12" type="primary">TRAF4</name>
    <name evidence="12" type="ORF">AWC38_SpisGene21035</name>
</gene>
<dbReference type="PROSITE" id="PS00518">
    <property type="entry name" value="ZF_RING_1"/>
    <property type="match status" value="1"/>
</dbReference>
<dbReference type="OrthoDB" id="5948295at2759"/>
<dbReference type="GO" id="GO:0031625">
    <property type="term" value="F:ubiquitin protein ligase binding"/>
    <property type="evidence" value="ECO:0007669"/>
    <property type="project" value="TreeGrafter"/>
</dbReference>
<dbReference type="GO" id="GO:0007165">
    <property type="term" value="P:signal transduction"/>
    <property type="evidence" value="ECO:0007669"/>
    <property type="project" value="InterPro"/>
</dbReference>
<dbReference type="SMART" id="SM00184">
    <property type="entry name" value="RING"/>
    <property type="match status" value="1"/>
</dbReference>
<dbReference type="GO" id="GO:0043122">
    <property type="term" value="P:regulation of canonical NF-kappaB signal transduction"/>
    <property type="evidence" value="ECO:0007669"/>
    <property type="project" value="TreeGrafter"/>
</dbReference>
<dbReference type="InterPro" id="IPR012227">
    <property type="entry name" value="TNF_rcpt-assoc_TRAF_met"/>
</dbReference>
<dbReference type="STRING" id="50429.A0A2B4RES7"/>
<dbReference type="Pfam" id="PF22486">
    <property type="entry name" value="MATH_2"/>
    <property type="match status" value="1"/>
</dbReference>
<protein>
    <submittedName>
        <fullName evidence="12">TNF receptor-associated factor 4</fullName>
    </submittedName>
</protein>
<feature type="zinc finger region" description="TRAF-type" evidence="7">
    <location>
        <begin position="168"/>
        <end position="224"/>
    </location>
</feature>
<dbReference type="PIRSF" id="PIRSF015614">
    <property type="entry name" value="TRAF"/>
    <property type="match status" value="1"/>
</dbReference>
<dbReference type="PROSITE" id="PS50145">
    <property type="entry name" value="ZF_TRAF"/>
    <property type="match status" value="2"/>
</dbReference>
<evidence type="ECO:0000259" key="11">
    <source>
        <dbReference type="PROSITE" id="PS50145"/>
    </source>
</evidence>
<proteinExistence type="predicted"/>
<evidence type="ECO:0000256" key="3">
    <source>
        <dbReference type="ARBA" id="ARBA00022723"/>
    </source>
</evidence>
<name>A0A2B4RES7_STYPI</name>
<evidence type="ECO:0000256" key="4">
    <source>
        <dbReference type="ARBA" id="ARBA00022737"/>
    </source>
</evidence>
<dbReference type="GO" id="GO:0042981">
    <property type="term" value="P:regulation of apoptotic process"/>
    <property type="evidence" value="ECO:0007669"/>
    <property type="project" value="InterPro"/>
</dbReference>
<dbReference type="FunFam" id="3.30.40.10:FF:000179">
    <property type="entry name" value="TNF receptor-associated factor"/>
    <property type="match status" value="1"/>
</dbReference>
<evidence type="ECO:0000256" key="8">
    <source>
        <dbReference type="SAM" id="Coils"/>
    </source>
</evidence>
<evidence type="ECO:0000259" key="9">
    <source>
        <dbReference type="PROSITE" id="PS50089"/>
    </source>
</evidence>
<dbReference type="PROSITE" id="PS50089">
    <property type="entry name" value="ZF_RING_2"/>
    <property type="match status" value="1"/>
</dbReference>
<feature type="domain" description="TRAF-type" evidence="11">
    <location>
        <begin position="113"/>
        <end position="167"/>
    </location>
</feature>
<keyword evidence="6 7" id="KW-0862">Zinc</keyword>
<evidence type="ECO:0000256" key="7">
    <source>
        <dbReference type="PROSITE-ProRule" id="PRU00207"/>
    </source>
</evidence>
<dbReference type="Gene3D" id="3.30.40.10">
    <property type="entry name" value="Zinc/RING finger domain, C3HC4 (zinc finger)"/>
    <property type="match status" value="3"/>
</dbReference>
<evidence type="ECO:0000256" key="5">
    <source>
        <dbReference type="ARBA" id="ARBA00022771"/>
    </source>
</evidence>
<organism evidence="12 13">
    <name type="scientific">Stylophora pistillata</name>
    <name type="common">Smooth cauliflower coral</name>
    <dbReference type="NCBI Taxonomy" id="50429"/>
    <lineage>
        <taxon>Eukaryota</taxon>
        <taxon>Metazoa</taxon>
        <taxon>Cnidaria</taxon>
        <taxon>Anthozoa</taxon>
        <taxon>Hexacorallia</taxon>
        <taxon>Scleractinia</taxon>
        <taxon>Astrocoeniina</taxon>
        <taxon>Pocilloporidae</taxon>
        <taxon>Stylophora</taxon>
    </lineage>
</organism>
<dbReference type="InterPro" id="IPR017907">
    <property type="entry name" value="Znf_RING_CS"/>
</dbReference>
<evidence type="ECO:0000256" key="6">
    <source>
        <dbReference type="ARBA" id="ARBA00022833"/>
    </source>
</evidence>
<dbReference type="InterPro" id="IPR018957">
    <property type="entry name" value="Znf_C3HC4_RING-type"/>
</dbReference>
<accession>A0A2B4RES7</accession>
<feature type="domain" description="RING-type" evidence="9">
    <location>
        <begin position="27"/>
        <end position="71"/>
    </location>
</feature>
<evidence type="ECO:0000256" key="1">
    <source>
        <dbReference type="ARBA" id="ARBA00004496"/>
    </source>
</evidence>
<keyword evidence="5 7" id="KW-0863">Zinc-finger</keyword>
<dbReference type="EMBL" id="LSMT01000730">
    <property type="protein sequence ID" value="PFX14785.1"/>
    <property type="molecule type" value="Genomic_DNA"/>
</dbReference>
<dbReference type="GO" id="GO:0008270">
    <property type="term" value="F:zinc ion binding"/>
    <property type="evidence" value="ECO:0007669"/>
    <property type="project" value="UniProtKB-KW"/>
</dbReference>
<evidence type="ECO:0000313" key="13">
    <source>
        <dbReference type="Proteomes" id="UP000225706"/>
    </source>
</evidence>
<comment type="subcellular location">
    <subcellularLocation>
        <location evidence="1">Cytoplasm</location>
    </subcellularLocation>
</comment>
<keyword evidence="12" id="KW-0675">Receptor</keyword>
<dbReference type="InterPro" id="IPR001841">
    <property type="entry name" value="Znf_RING"/>
</dbReference>
<keyword evidence="13" id="KW-1185">Reference proteome</keyword>
<feature type="coiled-coil region" evidence="8">
    <location>
        <begin position="249"/>
        <end position="304"/>
    </location>
</feature>
<dbReference type="SUPFAM" id="SSF57850">
    <property type="entry name" value="RING/U-box"/>
    <property type="match status" value="1"/>
</dbReference>
<dbReference type="Gene3D" id="2.60.210.10">
    <property type="entry name" value="Apoptosis, Tumor Necrosis Factor Receptor Associated Protein 2, Chain A"/>
    <property type="match status" value="1"/>
</dbReference>
<dbReference type="SUPFAM" id="SSF49599">
    <property type="entry name" value="TRAF domain-like"/>
    <property type="match status" value="3"/>
</dbReference>
<dbReference type="CDD" id="cd00270">
    <property type="entry name" value="MATH_TRAF_C"/>
    <property type="match status" value="1"/>
</dbReference>
<reference evidence="13" key="1">
    <citation type="journal article" date="2017" name="bioRxiv">
        <title>Comparative analysis of the genomes of Stylophora pistillata and Acropora digitifera provides evidence for extensive differences between species of corals.</title>
        <authorList>
            <person name="Voolstra C.R."/>
            <person name="Li Y."/>
            <person name="Liew Y.J."/>
            <person name="Baumgarten S."/>
            <person name="Zoccola D."/>
            <person name="Flot J.-F."/>
            <person name="Tambutte S."/>
            <person name="Allemand D."/>
            <person name="Aranda M."/>
        </authorList>
    </citation>
    <scope>NUCLEOTIDE SEQUENCE [LARGE SCALE GENOMIC DNA]</scope>
</reference>
<sequence length="473" mass="54706">MAEIARDTLPSGFDEQFLNEVEAKLICSICHLTLKDPVLTRCGHRFCKGCLDEHFRRQEIEGRSLTCPADRDALDKERDVFPDKATEREILSFFIKCSSDECEWTGELRDKEVHMESCRFRFVSCTNEKCQLKVRRKDLEMHLAFACQWRIINCEHCGEPHPNDNMQAHFEQCRKFSVSCPNSCGESFPREMIENHIKDECPLTELPCPYAQIGCENKAQRRNLDGHLKDTSTHLDLACAKLRDNEVKLVDTQSQLHKTQLKLNIMENKLTEAVNKLNYTEVELKETKETTIKLLEKLETLKLQFDGKAMKAQEQAETGQKGKFLWKVSNFSERLWEARTGVNERIASSPFHAGAFGYRLKAKMNPNGFKDGKNTHLSVYVAVMKGEYDAILSWPFQKKIKFTLIDQQEDPEKRMNVTARSTPRQPNPGHFSRPVSDENRTWGFHKFITHEVLFSRQYLVDDTLFLQVEVGGD</sequence>
<dbReference type="AlphaFoldDB" id="A0A2B4RES7"/>
<dbReference type="InterPro" id="IPR008974">
    <property type="entry name" value="TRAF-like"/>
</dbReference>
<dbReference type="SMART" id="SM00061">
    <property type="entry name" value="MATH"/>
    <property type="match status" value="1"/>
</dbReference>
<comment type="caution">
    <text evidence="12">The sequence shown here is derived from an EMBL/GenBank/DDBJ whole genome shotgun (WGS) entry which is preliminary data.</text>
</comment>
<dbReference type="GO" id="GO:0005737">
    <property type="term" value="C:cytoplasm"/>
    <property type="evidence" value="ECO:0007669"/>
    <property type="project" value="UniProtKB-SubCell"/>
</dbReference>
<dbReference type="InterPro" id="IPR002083">
    <property type="entry name" value="MATH/TRAF_dom"/>
</dbReference>
<keyword evidence="2" id="KW-0963">Cytoplasm</keyword>
<dbReference type="PANTHER" id="PTHR10131:SF94">
    <property type="entry name" value="TNF RECEPTOR-ASSOCIATED FACTOR 4"/>
    <property type="match status" value="1"/>
</dbReference>
<keyword evidence="3 7" id="KW-0479">Metal-binding</keyword>
<evidence type="ECO:0000313" key="12">
    <source>
        <dbReference type="EMBL" id="PFX14785.1"/>
    </source>
</evidence>
<dbReference type="PANTHER" id="PTHR10131">
    <property type="entry name" value="TNF RECEPTOR ASSOCIATED FACTOR"/>
    <property type="match status" value="1"/>
</dbReference>
<evidence type="ECO:0000256" key="2">
    <source>
        <dbReference type="ARBA" id="ARBA00022490"/>
    </source>
</evidence>
<feature type="domain" description="TRAF-type" evidence="11">
    <location>
        <begin position="168"/>
        <end position="224"/>
    </location>
</feature>
<feature type="zinc finger region" description="TRAF-type" evidence="7">
    <location>
        <begin position="113"/>
        <end position="167"/>
    </location>
</feature>
<dbReference type="Pfam" id="PF00097">
    <property type="entry name" value="zf-C3HC4"/>
    <property type="match status" value="1"/>
</dbReference>
<dbReference type="PROSITE" id="PS50144">
    <property type="entry name" value="MATH"/>
    <property type="match status" value="1"/>
</dbReference>
<dbReference type="Proteomes" id="UP000225706">
    <property type="component" value="Unassembled WGS sequence"/>
</dbReference>
<dbReference type="Pfam" id="PF02176">
    <property type="entry name" value="zf-TRAF"/>
    <property type="match status" value="1"/>
</dbReference>
<keyword evidence="4" id="KW-0677">Repeat</keyword>
<dbReference type="InterPro" id="IPR013083">
    <property type="entry name" value="Znf_RING/FYVE/PHD"/>
</dbReference>